<reference evidence="1 2" key="1">
    <citation type="journal article" date="2018" name="Nat. Biotechnol.">
        <title>A standardized bacterial taxonomy based on genome phylogeny substantially revises the tree of life.</title>
        <authorList>
            <person name="Parks D.H."/>
            <person name="Chuvochina M."/>
            <person name="Waite D.W."/>
            <person name="Rinke C."/>
            <person name="Skarshewski A."/>
            <person name="Chaumeil P.A."/>
            <person name="Hugenholtz P."/>
        </authorList>
    </citation>
    <scope>NUCLEOTIDE SEQUENCE [LARGE SCALE GENOMIC DNA]</scope>
    <source>
        <strain evidence="1">UBA9359</strain>
    </source>
</reference>
<evidence type="ECO:0000313" key="1">
    <source>
        <dbReference type="EMBL" id="HCV79698.1"/>
    </source>
</evidence>
<gene>
    <name evidence="1" type="ORF">DGQ38_01450</name>
</gene>
<dbReference type="Proteomes" id="UP000264330">
    <property type="component" value="Unassembled WGS sequence"/>
</dbReference>
<dbReference type="EMBL" id="DPMF01000025">
    <property type="protein sequence ID" value="HCV79698.1"/>
    <property type="molecule type" value="Genomic_DNA"/>
</dbReference>
<dbReference type="RefSeq" id="WP_013072098.1">
    <property type="nucleotide sequence ID" value="NZ_DEPI01000169.1"/>
</dbReference>
<comment type="caution">
    <text evidence="1">The sequence shown here is derived from an EMBL/GenBank/DDBJ whole genome shotgun (WGS) entry which is preliminary data.</text>
</comment>
<sequence>MSYLGYNSRPKVKPPKISIKLNDNLTIDTTTDRLVLHGDGFNFQAAQNQLEGLPVLDNIVLKGYNFKTIDEAQLRLDEIRFGQSHDNLIVNNLTDLANGYQLLSVHNWSTLDNSFFRSDKSIIEFYDLIGSITTLENYCFHNSDNLEVLSTPSLTSVQPVPFVGDKANFRLWECPKLLNWPDNFYWQYFPVGFNLKVNRKLENWNGLGFHPEIQRAMDERNANVEFV</sequence>
<organism evidence="1 2">
    <name type="scientific">Zunongwangia profunda</name>
    <dbReference type="NCBI Taxonomy" id="398743"/>
    <lineage>
        <taxon>Bacteria</taxon>
        <taxon>Pseudomonadati</taxon>
        <taxon>Bacteroidota</taxon>
        <taxon>Flavobacteriia</taxon>
        <taxon>Flavobacteriales</taxon>
        <taxon>Flavobacteriaceae</taxon>
        <taxon>Zunongwangia</taxon>
    </lineage>
</organism>
<proteinExistence type="predicted"/>
<evidence type="ECO:0000313" key="2">
    <source>
        <dbReference type="Proteomes" id="UP000264330"/>
    </source>
</evidence>
<name>A0A3D5IWD2_9FLAO</name>
<dbReference type="AlphaFoldDB" id="A0A3D5IWD2"/>
<accession>A0A3D5IWD2</accession>
<protein>
    <submittedName>
        <fullName evidence="1">Uncharacterized protein</fullName>
    </submittedName>
</protein>